<protein>
    <submittedName>
        <fullName evidence="1">Uncharacterized protein</fullName>
    </submittedName>
</protein>
<proteinExistence type="predicted"/>
<evidence type="ECO:0000313" key="1">
    <source>
        <dbReference type="EMBL" id="MFB9531749.1"/>
    </source>
</evidence>
<evidence type="ECO:0000313" key="2">
    <source>
        <dbReference type="Proteomes" id="UP001589646"/>
    </source>
</evidence>
<accession>A0ABV5Q984</accession>
<reference evidence="1 2" key="1">
    <citation type="submission" date="2024-09" db="EMBL/GenBank/DDBJ databases">
        <authorList>
            <person name="Sun Q."/>
            <person name="Mori K."/>
        </authorList>
    </citation>
    <scope>NUCLEOTIDE SEQUENCE [LARGE SCALE GENOMIC DNA]</scope>
    <source>
        <strain evidence="1 2">JCM 3323</strain>
    </source>
</reference>
<sequence length="45" mass="5041">MRAYAIHDGLMNEWGLRVLDGVLAMEAERSGADIRRLKPGETVEL</sequence>
<dbReference type="Proteomes" id="UP001589646">
    <property type="component" value="Unassembled WGS sequence"/>
</dbReference>
<dbReference type="EMBL" id="JBHMCE010000011">
    <property type="protein sequence ID" value="MFB9531749.1"/>
    <property type="molecule type" value="Genomic_DNA"/>
</dbReference>
<gene>
    <name evidence="1" type="ORF">ACFFRN_34550</name>
</gene>
<comment type="caution">
    <text evidence="1">The sequence shown here is derived from an EMBL/GenBank/DDBJ whole genome shotgun (WGS) entry which is preliminary data.</text>
</comment>
<keyword evidence="2" id="KW-1185">Reference proteome</keyword>
<name>A0ABV5Q984_9ACTN</name>
<dbReference type="RefSeq" id="WP_346120398.1">
    <property type="nucleotide sequence ID" value="NZ_BAAAXC010000011.1"/>
</dbReference>
<organism evidence="1 2">
    <name type="scientific">Nonomuraea roseola</name>
    <dbReference type="NCBI Taxonomy" id="46179"/>
    <lineage>
        <taxon>Bacteria</taxon>
        <taxon>Bacillati</taxon>
        <taxon>Actinomycetota</taxon>
        <taxon>Actinomycetes</taxon>
        <taxon>Streptosporangiales</taxon>
        <taxon>Streptosporangiaceae</taxon>
        <taxon>Nonomuraea</taxon>
    </lineage>
</organism>